<protein>
    <submittedName>
        <fullName evidence="3">Uncharacterized protein</fullName>
    </submittedName>
</protein>
<feature type="region of interest" description="Disordered" evidence="1">
    <location>
        <begin position="405"/>
        <end position="425"/>
    </location>
</feature>
<keyword evidence="2" id="KW-0812">Transmembrane</keyword>
<reference evidence="3" key="1">
    <citation type="journal article" date="2020" name="Nature">
        <title>Giant virus diversity and host interactions through global metagenomics.</title>
        <authorList>
            <person name="Schulz F."/>
            <person name="Roux S."/>
            <person name="Paez-Espino D."/>
            <person name="Jungbluth S."/>
            <person name="Walsh D.A."/>
            <person name="Denef V.J."/>
            <person name="McMahon K.D."/>
            <person name="Konstantinidis K.T."/>
            <person name="Eloe-Fadrosh E.A."/>
            <person name="Kyrpides N.C."/>
            <person name="Woyke T."/>
        </authorList>
    </citation>
    <scope>NUCLEOTIDE SEQUENCE</scope>
    <source>
        <strain evidence="3">GVMAG-S-1016704-121</strain>
    </source>
</reference>
<name>A0A6C0LUU2_9ZZZZ</name>
<organism evidence="3">
    <name type="scientific">viral metagenome</name>
    <dbReference type="NCBI Taxonomy" id="1070528"/>
    <lineage>
        <taxon>unclassified sequences</taxon>
        <taxon>metagenomes</taxon>
        <taxon>organismal metagenomes</taxon>
    </lineage>
</organism>
<evidence type="ECO:0000256" key="2">
    <source>
        <dbReference type="SAM" id="Phobius"/>
    </source>
</evidence>
<feature type="transmembrane region" description="Helical" evidence="2">
    <location>
        <begin position="357"/>
        <end position="379"/>
    </location>
</feature>
<keyword evidence="2" id="KW-0472">Membrane</keyword>
<evidence type="ECO:0000256" key="1">
    <source>
        <dbReference type="SAM" id="MobiDB-lite"/>
    </source>
</evidence>
<feature type="compositionally biased region" description="Basic residues" evidence="1">
    <location>
        <begin position="416"/>
        <end position="425"/>
    </location>
</feature>
<sequence length="425" mass="47712">MASPVVQQNVQNLQAMQDAVPNNNTDAQPVEDGYIESMLASHLEEAKEELYILVQNMGAALIEFSKSVDNIQKRTKNKELMKTSAGCVKALKCIKDALKKSLYTNSKFLKSVKEHKNDAWTDDYIGHHKQLYEKVSDCMKQNLDYRTRNSQALFDFRAICLGMTINGQAIITDEDAQIFENVLNALNDIQTKQMDTADELLQIMSRAPASTRFAETIYTAYWNHFWTLLATTAGIAVLFGLQTLEPHLLTQNRLVGRYFSNADNSKFWVYNASKKIFEVVYVEPNVGELIRCPEGVGFSFFNGLSGNGLPLNYTCTAGNLIARMPLNTISTYIWHALSTPVNHILSHMLEVPITTEMTVAGIVAAAAVTGITFKTAYYLTRKRNRDDVPDVDNELTEVVIEGSEVSKELDKPASQRSKRPRTTRN</sequence>
<keyword evidence="2" id="KW-1133">Transmembrane helix</keyword>
<dbReference type="EMBL" id="MN740562">
    <property type="protein sequence ID" value="QHU33768.1"/>
    <property type="molecule type" value="Genomic_DNA"/>
</dbReference>
<evidence type="ECO:0000313" key="3">
    <source>
        <dbReference type="EMBL" id="QHU33768.1"/>
    </source>
</evidence>
<accession>A0A6C0LUU2</accession>
<dbReference type="AlphaFoldDB" id="A0A6C0LUU2"/>
<proteinExistence type="predicted"/>